<feature type="transmembrane region" description="Helical" evidence="8">
    <location>
        <begin position="147"/>
        <end position="166"/>
    </location>
</feature>
<dbReference type="Proteomes" id="UP000190286">
    <property type="component" value="Unassembled WGS sequence"/>
</dbReference>
<comment type="subcellular location">
    <subcellularLocation>
        <location evidence="1">Cell membrane</location>
        <topology evidence="1">Multi-pass membrane protein</topology>
    </subcellularLocation>
</comment>
<feature type="transmembrane region" description="Helical" evidence="8">
    <location>
        <begin position="37"/>
        <end position="62"/>
    </location>
</feature>
<dbReference type="Pfam" id="PF03062">
    <property type="entry name" value="MBOAT"/>
    <property type="match status" value="1"/>
</dbReference>
<proteinExistence type="inferred from homology"/>
<sequence length="464" mass="51524">MVFNSVVFLFCFLPLSLLLYYLVPGRAKNAVLLAESLIFYCWTGVAFLPLIAVLIAFNYLWALLTARAKSKLRGLLPLAAVLVNLGVLVYFKYANFLIDTVNQVAHLGLAALNIGTVLPLGISYYIFKIISYEVDVCTGKIAPEKNFITFAVYVLFFPQLIVGPIVKYREMADQLHDGANRCTPARAEHGAELFVFGLAKKVILADSIGALWTDIIGAGGVGLANVSTPLAWLGIIAYSLQLYFDFAGYSEMSNGLAALLGFDCPANFNLPYISGSITEFWRRWHITLSGWFRDYIYIPLGGNRKGQARQLLNMFLVWAATGIWHGASWNFIAWGLYYFVLLTIEKTFLLKYLKKGKVWPHIYTLFFVVLGWGIFTANQPGAPLGLLLQKLFVPQGGISPVYYLRNYGVLLVLGCVCSSALPHWLWEKISKNTVAKLLVFALLTALCVCYVVAATNATALYANF</sequence>
<dbReference type="OrthoDB" id="9805788at2"/>
<feature type="transmembrane region" description="Helical" evidence="8">
    <location>
        <begin position="311"/>
        <end position="327"/>
    </location>
</feature>
<dbReference type="GO" id="GO:0042121">
    <property type="term" value="P:alginic acid biosynthetic process"/>
    <property type="evidence" value="ECO:0007669"/>
    <property type="project" value="InterPro"/>
</dbReference>
<reference evidence="9 10" key="1">
    <citation type="submission" date="2017-02" db="EMBL/GenBank/DDBJ databases">
        <authorList>
            <person name="Peterson S.W."/>
        </authorList>
    </citation>
    <scope>NUCLEOTIDE SEQUENCE [LARGE SCALE GENOMIC DNA]</scope>
    <source>
        <strain evidence="9 10">ATCC 27749</strain>
    </source>
</reference>
<dbReference type="PIRSF" id="PIRSF500217">
    <property type="entry name" value="AlgI"/>
    <property type="match status" value="1"/>
</dbReference>
<dbReference type="GO" id="GO:0005886">
    <property type="term" value="C:plasma membrane"/>
    <property type="evidence" value="ECO:0007669"/>
    <property type="project" value="UniProtKB-SubCell"/>
</dbReference>
<feature type="transmembrane region" description="Helical" evidence="8">
    <location>
        <begin position="333"/>
        <end position="350"/>
    </location>
</feature>
<keyword evidence="7" id="KW-0012">Acyltransferase</keyword>
<evidence type="ECO:0000256" key="2">
    <source>
        <dbReference type="ARBA" id="ARBA00010323"/>
    </source>
</evidence>
<dbReference type="InterPro" id="IPR028362">
    <property type="entry name" value="AlgI"/>
</dbReference>
<accession>A0A1T4WMX5</accession>
<dbReference type="InterPro" id="IPR051085">
    <property type="entry name" value="MB_O-acyltransferase"/>
</dbReference>
<comment type="similarity">
    <text evidence="2 7">Belongs to the membrane-bound acyltransferase family.</text>
</comment>
<dbReference type="InterPro" id="IPR004299">
    <property type="entry name" value="MBOAT_fam"/>
</dbReference>
<dbReference type="GO" id="GO:0016746">
    <property type="term" value="F:acyltransferase activity"/>
    <property type="evidence" value="ECO:0007669"/>
    <property type="project" value="UniProtKB-KW"/>
</dbReference>
<feature type="transmembrane region" description="Helical" evidence="8">
    <location>
        <begin position="105"/>
        <end position="127"/>
    </location>
</feature>
<keyword evidence="7 9" id="KW-0808">Transferase</keyword>
<feature type="transmembrane region" description="Helical" evidence="8">
    <location>
        <begin position="402"/>
        <end position="425"/>
    </location>
</feature>
<evidence type="ECO:0000256" key="6">
    <source>
        <dbReference type="ARBA" id="ARBA00023136"/>
    </source>
</evidence>
<evidence type="ECO:0000256" key="5">
    <source>
        <dbReference type="ARBA" id="ARBA00022989"/>
    </source>
</evidence>
<dbReference type="STRING" id="745368.SAMN02745178_00801"/>
<name>A0A1T4WMX5_9FIRM</name>
<evidence type="ECO:0000313" key="9">
    <source>
        <dbReference type="EMBL" id="SKA78569.1"/>
    </source>
</evidence>
<organism evidence="9 10">
    <name type="scientific">Gemmiger formicilis</name>
    <dbReference type="NCBI Taxonomy" id="745368"/>
    <lineage>
        <taxon>Bacteria</taxon>
        <taxon>Bacillati</taxon>
        <taxon>Bacillota</taxon>
        <taxon>Clostridia</taxon>
        <taxon>Eubacteriales</taxon>
        <taxon>Gemmiger</taxon>
    </lineage>
</organism>
<keyword evidence="5 8" id="KW-1133">Transmembrane helix</keyword>
<evidence type="ECO:0000256" key="1">
    <source>
        <dbReference type="ARBA" id="ARBA00004651"/>
    </source>
</evidence>
<evidence type="ECO:0000256" key="3">
    <source>
        <dbReference type="ARBA" id="ARBA00022475"/>
    </source>
</evidence>
<dbReference type="RefSeq" id="WP_078783799.1">
    <property type="nucleotide sequence ID" value="NZ_FUYF01000003.1"/>
</dbReference>
<dbReference type="GeneID" id="93337286"/>
<evidence type="ECO:0000256" key="4">
    <source>
        <dbReference type="ARBA" id="ARBA00022692"/>
    </source>
</evidence>
<dbReference type="AlphaFoldDB" id="A0A1T4WMX5"/>
<keyword evidence="6 7" id="KW-0472">Membrane</keyword>
<keyword evidence="10" id="KW-1185">Reference proteome</keyword>
<evidence type="ECO:0000256" key="7">
    <source>
        <dbReference type="PIRNR" id="PIRNR016636"/>
    </source>
</evidence>
<dbReference type="PIRSF" id="PIRSF016636">
    <property type="entry name" value="AlgI_DltB"/>
    <property type="match status" value="1"/>
</dbReference>
<evidence type="ECO:0000313" key="10">
    <source>
        <dbReference type="Proteomes" id="UP000190286"/>
    </source>
</evidence>
<dbReference type="InterPro" id="IPR024194">
    <property type="entry name" value="Ac/AlaTfrase_AlgI/DltB"/>
</dbReference>
<feature type="transmembrane region" description="Helical" evidence="8">
    <location>
        <begin position="437"/>
        <end position="462"/>
    </location>
</feature>
<gene>
    <name evidence="9" type="ORF">SAMN02745178_00801</name>
</gene>
<protein>
    <submittedName>
        <fullName evidence="9">Alginate O-acetyltransferase complex protein AlgI</fullName>
    </submittedName>
</protein>
<keyword evidence="4 8" id="KW-0812">Transmembrane</keyword>
<dbReference type="EMBL" id="FUYF01000003">
    <property type="protein sequence ID" value="SKA78569.1"/>
    <property type="molecule type" value="Genomic_DNA"/>
</dbReference>
<evidence type="ECO:0000256" key="8">
    <source>
        <dbReference type="SAM" id="Phobius"/>
    </source>
</evidence>
<dbReference type="PANTHER" id="PTHR13285:SF18">
    <property type="entry name" value="PROTEIN-CYSTEINE N-PALMITOYLTRANSFERASE RASP"/>
    <property type="match status" value="1"/>
</dbReference>
<dbReference type="PANTHER" id="PTHR13285">
    <property type="entry name" value="ACYLTRANSFERASE"/>
    <property type="match status" value="1"/>
</dbReference>
<keyword evidence="3 7" id="KW-1003">Cell membrane</keyword>
<feature type="transmembrane region" description="Helical" evidence="8">
    <location>
        <begin position="362"/>
        <end position="382"/>
    </location>
</feature>
<feature type="transmembrane region" description="Helical" evidence="8">
    <location>
        <begin position="74"/>
        <end position="93"/>
    </location>
</feature>